<dbReference type="OrthoDB" id="672793at2759"/>
<keyword evidence="2" id="KW-1185">Reference proteome</keyword>
<protein>
    <submittedName>
        <fullName evidence="1">Uncharacterized protein</fullName>
    </submittedName>
</protein>
<dbReference type="Ensembl" id="ENSMCST00000018368.1">
    <property type="protein sequence ID" value="ENSMCSP00000017911.1"/>
    <property type="gene ID" value="ENSMCSG00000012586.1"/>
</dbReference>
<sequence>MANSGLSPSPIVFHCCAFPDLSPEVGLLFLVMPKEPIIGLSEAGDSGEYVSTVEAFCILNCTCN</sequence>
<name>A0A8C5X8A2_9PASS</name>
<reference evidence="1" key="1">
    <citation type="submission" date="2025-08" db="UniProtKB">
        <authorList>
            <consortium name="Ensembl"/>
        </authorList>
    </citation>
    <scope>IDENTIFICATION</scope>
</reference>
<evidence type="ECO:0000313" key="2">
    <source>
        <dbReference type="Proteomes" id="UP000694560"/>
    </source>
</evidence>
<organism evidence="1 2">
    <name type="scientific">Malurus cyaneus samueli</name>
    <dbReference type="NCBI Taxonomy" id="2593467"/>
    <lineage>
        <taxon>Eukaryota</taxon>
        <taxon>Metazoa</taxon>
        <taxon>Chordata</taxon>
        <taxon>Craniata</taxon>
        <taxon>Vertebrata</taxon>
        <taxon>Euteleostomi</taxon>
        <taxon>Archelosauria</taxon>
        <taxon>Archosauria</taxon>
        <taxon>Dinosauria</taxon>
        <taxon>Saurischia</taxon>
        <taxon>Theropoda</taxon>
        <taxon>Coelurosauria</taxon>
        <taxon>Aves</taxon>
        <taxon>Neognathae</taxon>
        <taxon>Neoaves</taxon>
        <taxon>Telluraves</taxon>
        <taxon>Australaves</taxon>
        <taxon>Passeriformes</taxon>
        <taxon>Meliphagoidea</taxon>
        <taxon>Maluridae</taxon>
        <taxon>Malurus</taxon>
    </lineage>
</organism>
<accession>A0A8C5X8A2</accession>
<dbReference type="Proteomes" id="UP000694560">
    <property type="component" value="Unplaced"/>
</dbReference>
<proteinExistence type="predicted"/>
<dbReference type="AlphaFoldDB" id="A0A8C5X8A2"/>
<evidence type="ECO:0000313" key="1">
    <source>
        <dbReference type="Ensembl" id="ENSMCSP00000017911.1"/>
    </source>
</evidence>
<reference evidence="1" key="2">
    <citation type="submission" date="2025-09" db="UniProtKB">
        <authorList>
            <consortium name="Ensembl"/>
        </authorList>
    </citation>
    <scope>IDENTIFICATION</scope>
</reference>